<name>A0A6I1EPM6_9BURK</name>
<comment type="caution">
    <text evidence="2">The sequence shown here is derived from an EMBL/GenBank/DDBJ whole genome shotgun (WGS) entry which is preliminary data.</text>
</comment>
<proteinExistence type="predicted"/>
<dbReference type="GO" id="GO:0016646">
    <property type="term" value="F:oxidoreductase activity, acting on the CH-NH group of donors, NAD or NADP as acceptor"/>
    <property type="evidence" value="ECO:0007669"/>
    <property type="project" value="TreeGrafter"/>
</dbReference>
<dbReference type="SUPFAM" id="SSF51735">
    <property type="entry name" value="NAD(P)-binding Rossmann-fold domains"/>
    <property type="match status" value="1"/>
</dbReference>
<dbReference type="Proteomes" id="UP000430564">
    <property type="component" value="Unassembled WGS sequence"/>
</dbReference>
<dbReference type="InterPro" id="IPR016040">
    <property type="entry name" value="NAD(P)-bd_dom"/>
</dbReference>
<dbReference type="EMBL" id="WEHX01000006">
    <property type="protein sequence ID" value="KAB7662605.1"/>
    <property type="molecule type" value="Genomic_DNA"/>
</dbReference>
<protein>
    <submittedName>
        <fullName evidence="2">NAD(P)H-binding protein</fullName>
    </submittedName>
</protein>
<sequence>MLKIAVVGANGKSGRLIVTEALRRGYDVTAVVRHANESGAGSVIEKDVMALTKEDLKPFDVVVDALGFWTAETIPLHITTAEHLCDLLSCTEKRLYIVGGAGSLWLDPEHTRQVVDEPSFPKEYFPLADAQRRQVAAVKARSDVLWTYVSPAAAFLPDAPATGKYVLGSDAFSVNAAGESVVSYADYALAMVDLIAKGGHAHEQVSVRS</sequence>
<evidence type="ECO:0000259" key="1">
    <source>
        <dbReference type="Pfam" id="PF13460"/>
    </source>
</evidence>
<dbReference type="PANTHER" id="PTHR43355">
    <property type="entry name" value="FLAVIN REDUCTASE (NADPH)"/>
    <property type="match status" value="1"/>
</dbReference>
<evidence type="ECO:0000313" key="3">
    <source>
        <dbReference type="Proteomes" id="UP000430564"/>
    </source>
</evidence>
<dbReference type="InterPro" id="IPR036291">
    <property type="entry name" value="NAD(P)-bd_dom_sf"/>
</dbReference>
<dbReference type="Pfam" id="PF13460">
    <property type="entry name" value="NAD_binding_10"/>
    <property type="match status" value="1"/>
</dbReference>
<dbReference type="RefSeq" id="WP_152157597.1">
    <property type="nucleotide sequence ID" value="NZ_WEHX01000006.1"/>
</dbReference>
<dbReference type="Gene3D" id="3.40.50.720">
    <property type="entry name" value="NAD(P)-binding Rossmann-like Domain"/>
    <property type="match status" value="1"/>
</dbReference>
<dbReference type="CDD" id="cd05244">
    <property type="entry name" value="BVR-B_like_SDR_a"/>
    <property type="match status" value="1"/>
</dbReference>
<dbReference type="PANTHER" id="PTHR43355:SF2">
    <property type="entry name" value="FLAVIN REDUCTASE (NADPH)"/>
    <property type="match status" value="1"/>
</dbReference>
<reference evidence="2 3" key="1">
    <citation type="submission" date="2019-10" db="EMBL/GenBank/DDBJ databases">
        <title>Genome diversity of Sutterella seckii.</title>
        <authorList>
            <person name="Chaplin A.V."/>
            <person name="Sokolova S.R."/>
            <person name="Mosin K.A."/>
            <person name="Ivanova E.L."/>
            <person name="Kochetkova T.O."/>
            <person name="Goltsov A.Y."/>
            <person name="Trofimov D.Y."/>
            <person name="Efimov B.A."/>
        </authorList>
    </citation>
    <scope>NUCLEOTIDE SEQUENCE [LARGE SCALE GENOMIC DNA]</scope>
    <source>
        <strain evidence="2 3">ASD393</strain>
    </source>
</reference>
<dbReference type="OrthoDB" id="7352421at2"/>
<dbReference type="InterPro" id="IPR051606">
    <property type="entry name" value="Polyketide_Oxido-like"/>
</dbReference>
<dbReference type="AlphaFoldDB" id="A0A6I1EPM6"/>
<organism evidence="2 3">
    <name type="scientific">Sutterella seckii</name>
    <dbReference type="NCBI Taxonomy" id="1944635"/>
    <lineage>
        <taxon>Bacteria</taxon>
        <taxon>Pseudomonadati</taxon>
        <taxon>Pseudomonadota</taxon>
        <taxon>Betaproteobacteria</taxon>
        <taxon>Burkholderiales</taxon>
        <taxon>Sutterellaceae</taxon>
        <taxon>Sutterella</taxon>
    </lineage>
</organism>
<feature type="domain" description="NAD(P)-binding" evidence="1">
    <location>
        <begin position="8"/>
        <end position="196"/>
    </location>
</feature>
<accession>A0A6I1EPM6</accession>
<evidence type="ECO:0000313" key="2">
    <source>
        <dbReference type="EMBL" id="KAB7662605.1"/>
    </source>
</evidence>
<gene>
    <name evidence="2" type="ORF">GBM95_02285</name>
</gene>